<dbReference type="RefSeq" id="WP_175381769.1">
    <property type="nucleotide sequence ID" value="NZ_CBCRYD010000035.1"/>
</dbReference>
<dbReference type="Proteomes" id="UP000577724">
    <property type="component" value="Unassembled WGS sequence"/>
</dbReference>
<evidence type="ECO:0000256" key="2">
    <source>
        <dbReference type="SAM" id="SignalP"/>
    </source>
</evidence>
<feature type="transmembrane region" description="Helical" evidence="1">
    <location>
        <begin position="72"/>
        <end position="90"/>
    </location>
</feature>
<keyword evidence="4" id="KW-1185">Reference proteome</keyword>
<feature type="signal peptide" evidence="2">
    <location>
        <begin position="1"/>
        <end position="24"/>
    </location>
</feature>
<dbReference type="EMBL" id="JABMCC010000107">
    <property type="protein sequence ID" value="NUU54823.1"/>
    <property type="molecule type" value="Genomic_DNA"/>
</dbReference>
<organism evidence="3 4">
    <name type="scientific">Paenibacillus taichungensis</name>
    <dbReference type="NCBI Taxonomy" id="484184"/>
    <lineage>
        <taxon>Bacteria</taxon>
        <taxon>Bacillati</taxon>
        <taxon>Bacillota</taxon>
        <taxon>Bacilli</taxon>
        <taxon>Bacillales</taxon>
        <taxon>Paenibacillaceae</taxon>
        <taxon>Paenibacillus</taxon>
    </lineage>
</organism>
<reference evidence="3 4" key="1">
    <citation type="submission" date="2020-05" db="EMBL/GenBank/DDBJ databases">
        <title>Genome Sequencing of Type Strains.</title>
        <authorList>
            <person name="Lemaire J.F."/>
            <person name="Inderbitzin P."/>
            <person name="Gregorio O.A."/>
            <person name="Collins S.B."/>
            <person name="Wespe N."/>
            <person name="Knight-Connoni V."/>
        </authorList>
    </citation>
    <scope>NUCLEOTIDE SEQUENCE [LARGE SCALE GENOMIC DNA]</scope>
    <source>
        <strain evidence="3 4">DSM 19942</strain>
    </source>
</reference>
<keyword evidence="1" id="KW-0812">Transmembrane</keyword>
<name>A0ABX2ML92_9BACL</name>
<evidence type="ECO:0000256" key="1">
    <source>
        <dbReference type="SAM" id="Phobius"/>
    </source>
</evidence>
<gene>
    <name evidence="3" type="ORF">HP548_12110</name>
</gene>
<keyword evidence="1" id="KW-0472">Membrane</keyword>
<proteinExistence type="predicted"/>
<comment type="caution">
    <text evidence="3">The sequence shown here is derived from an EMBL/GenBank/DDBJ whole genome shotgun (WGS) entry which is preliminary data.</text>
</comment>
<evidence type="ECO:0008006" key="5">
    <source>
        <dbReference type="Google" id="ProtNLM"/>
    </source>
</evidence>
<dbReference type="GeneID" id="97131459"/>
<keyword evidence="1" id="KW-1133">Transmembrane helix</keyword>
<feature type="transmembrane region" description="Helical" evidence="1">
    <location>
        <begin position="97"/>
        <end position="116"/>
    </location>
</feature>
<evidence type="ECO:0000313" key="4">
    <source>
        <dbReference type="Proteomes" id="UP000577724"/>
    </source>
</evidence>
<sequence>MYKKGIILTLVMILMIVFAVPSFAAPAFAESGLSIPSTNSHKELDVSAVDGGRFSKAMDSLTGDTQIVGGKLAYPLFFFCLIFGIILCVLGIFSKKLLALGGLSIVLGFIILLVLGDLGKAVDYMEYVAVTIRNYF</sequence>
<accession>A0ABX2ML92</accession>
<evidence type="ECO:0000313" key="3">
    <source>
        <dbReference type="EMBL" id="NUU54823.1"/>
    </source>
</evidence>
<keyword evidence="2" id="KW-0732">Signal</keyword>
<feature type="chain" id="PRO_5045854418" description="DUF4064 domain-containing protein" evidence="2">
    <location>
        <begin position="25"/>
        <end position="136"/>
    </location>
</feature>
<protein>
    <recommendedName>
        <fullName evidence="5">DUF4064 domain-containing protein</fullName>
    </recommendedName>
</protein>